<dbReference type="Proteomes" id="UP000319213">
    <property type="component" value="Unassembled WGS sequence"/>
</dbReference>
<dbReference type="InterPro" id="IPR005330">
    <property type="entry name" value="MHYT_dom"/>
</dbReference>
<name>A0A543IZV5_9ACTN</name>
<keyword evidence="1" id="KW-1133">Transmembrane helix</keyword>
<evidence type="ECO:0000256" key="1">
    <source>
        <dbReference type="PROSITE-ProRule" id="PRU00244"/>
    </source>
</evidence>
<feature type="transmembrane region" description="Helical" evidence="1">
    <location>
        <begin position="172"/>
        <end position="195"/>
    </location>
</feature>
<dbReference type="Pfam" id="PF03707">
    <property type="entry name" value="MHYT"/>
    <property type="match status" value="3"/>
</dbReference>
<proteinExistence type="predicted"/>
<dbReference type="PANTHER" id="PTHR35152">
    <property type="entry name" value="DOMAIN SIGNALLING PROTEIN, PUTATIVE (AFU_ORTHOLOGUE AFUA_5G11310)-RELATED"/>
    <property type="match status" value="1"/>
</dbReference>
<keyword evidence="5" id="KW-1185">Reference proteome</keyword>
<feature type="region of interest" description="Disordered" evidence="2">
    <location>
        <begin position="254"/>
        <end position="320"/>
    </location>
</feature>
<gene>
    <name evidence="4" type="ORF">FHX40_2828</name>
</gene>
<organism evidence="4 5">
    <name type="scientific">Thermopolyspora flexuosa</name>
    <dbReference type="NCBI Taxonomy" id="103836"/>
    <lineage>
        <taxon>Bacteria</taxon>
        <taxon>Bacillati</taxon>
        <taxon>Actinomycetota</taxon>
        <taxon>Actinomycetes</taxon>
        <taxon>Streptosporangiales</taxon>
        <taxon>Streptosporangiaceae</taxon>
        <taxon>Thermopolyspora</taxon>
    </lineage>
</organism>
<feature type="transmembrane region" description="Helical" evidence="1">
    <location>
        <begin position="47"/>
        <end position="70"/>
    </location>
</feature>
<feature type="transmembrane region" description="Helical" evidence="1">
    <location>
        <begin position="145"/>
        <end position="165"/>
    </location>
</feature>
<dbReference type="PROSITE" id="PS50924">
    <property type="entry name" value="MHYT"/>
    <property type="match status" value="1"/>
</dbReference>
<evidence type="ECO:0000313" key="5">
    <source>
        <dbReference type="Proteomes" id="UP000319213"/>
    </source>
</evidence>
<feature type="transmembrane region" description="Helical" evidence="1">
    <location>
        <begin position="215"/>
        <end position="236"/>
    </location>
</feature>
<accession>A0A543IZV5</accession>
<reference evidence="4 5" key="1">
    <citation type="submission" date="2019-06" db="EMBL/GenBank/DDBJ databases">
        <title>Sequencing the genomes of 1000 actinobacteria strains.</title>
        <authorList>
            <person name="Klenk H.-P."/>
        </authorList>
    </citation>
    <scope>NUCLEOTIDE SEQUENCE [LARGE SCALE GENOMIC DNA]</scope>
    <source>
        <strain evidence="4 5">DSM 43186</strain>
    </source>
</reference>
<evidence type="ECO:0000256" key="2">
    <source>
        <dbReference type="SAM" id="MobiDB-lite"/>
    </source>
</evidence>
<feature type="compositionally biased region" description="Gly residues" evidence="2">
    <location>
        <begin position="295"/>
        <end position="304"/>
    </location>
</feature>
<feature type="domain" description="MHYT" evidence="3">
    <location>
        <begin position="9"/>
        <end position="199"/>
    </location>
</feature>
<dbReference type="EMBL" id="VFPQ01000001">
    <property type="protein sequence ID" value="TQM76104.1"/>
    <property type="molecule type" value="Genomic_DNA"/>
</dbReference>
<dbReference type="OrthoDB" id="3763366at2"/>
<keyword evidence="1" id="KW-0472">Membrane</keyword>
<feature type="compositionally biased region" description="Basic and acidic residues" evidence="2">
    <location>
        <begin position="307"/>
        <end position="320"/>
    </location>
</feature>
<evidence type="ECO:0000259" key="3">
    <source>
        <dbReference type="PROSITE" id="PS50924"/>
    </source>
</evidence>
<feature type="transmembrane region" description="Helical" evidence="1">
    <location>
        <begin position="15"/>
        <end position="35"/>
    </location>
</feature>
<dbReference type="GO" id="GO:0016020">
    <property type="term" value="C:membrane"/>
    <property type="evidence" value="ECO:0007669"/>
    <property type="project" value="UniProtKB-UniRule"/>
</dbReference>
<dbReference type="AlphaFoldDB" id="A0A543IZV5"/>
<feature type="transmembrane region" description="Helical" evidence="1">
    <location>
        <begin position="82"/>
        <end position="105"/>
    </location>
</feature>
<feature type="transmembrane region" description="Helical" evidence="1">
    <location>
        <begin position="112"/>
        <end position="133"/>
    </location>
</feature>
<dbReference type="PANTHER" id="PTHR35152:SF1">
    <property type="entry name" value="DOMAIN SIGNALLING PROTEIN, PUTATIVE (AFU_ORTHOLOGUE AFUA_5G11310)-RELATED"/>
    <property type="match status" value="1"/>
</dbReference>
<protein>
    <submittedName>
        <fullName evidence="4">NO-binding membrane sensor protein with MHYT domain</fullName>
    </submittedName>
</protein>
<sequence>MHHINHFSQGLITPLLGYAMSVVGSLLGLLFAARARSTEGAARVRRLAGSALALGGTGIWVMHFIAMMGFSVSGATIRYDVMLTAASAVVAVVVVGAGLLLVSYGGTRPAPLLGGGLLTGCGVASMHYLGMAAMNTTVRLSYDPVTVVLSVVIAVAAATVALWFSLRVRGRLLTLGAALLMGVAVTGMHYTGMFAMSVTGTGSSEPPPGAAPIDFLVPLLVGISLLTIGLLMAVMLSPSEKELRSEAELLARIERRREQEDPPPATGGRHRGPAVRHGGPQPQRRAGRTPASGPGWPGNGGPGAAGPDDRPSLFDPRSRP</sequence>
<comment type="caution">
    <text evidence="4">The sequence shown here is derived from an EMBL/GenBank/DDBJ whole genome shotgun (WGS) entry which is preliminary data.</text>
</comment>
<evidence type="ECO:0000313" key="4">
    <source>
        <dbReference type="EMBL" id="TQM76104.1"/>
    </source>
</evidence>
<keyword evidence="1" id="KW-0812">Transmembrane</keyword>